<accession>A0ABW8NAQ9</accession>
<reference evidence="1 2" key="1">
    <citation type="submission" date="2024-10" db="EMBL/GenBank/DDBJ databases">
        <title>Novel secondary metabolite-producing bacteria for plant disease control.</title>
        <authorList>
            <person name="Chevrette M."/>
        </authorList>
    </citation>
    <scope>NUCLEOTIDE SEQUENCE [LARGE SCALE GENOMIC DNA]</scope>
    <source>
        <strain evidence="1 2">J30 TE3557</strain>
    </source>
</reference>
<gene>
    <name evidence="1" type="ORF">ABIA52_003565</name>
</gene>
<comment type="caution">
    <text evidence="1">The sequence shown here is derived from an EMBL/GenBank/DDBJ whole genome shotgun (WGS) entry which is preliminary data.</text>
</comment>
<evidence type="ECO:0000313" key="2">
    <source>
        <dbReference type="Proteomes" id="UP001620520"/>
    </source>
</evidence>
<organism evidence="1 2">
    <name type="scientific">Paenarthrobacter histidinolovorans</name>
    <dbReference type="NCBI Taxonomy" id="43664"/>
    <lineage>
        <taxon>Bacteria</taxon>
        <taxon>Bacillati</taxon>
        <taxon>Actinomycetota</taxon>
        <taxon>Actinomycetes</taxon>
        <taxon>Micrococcales</taxon>
        <taxon>Micrococcaceae</taxon>
        <taxon>Paenarthrobacter</taxon>
    </lineage>
</organism>
<name>A0ABW8NAQ9_9MICC</name>
<sequence>MKPRPEQTSGPPGDESMHAARALEEVLIDEYPGDDRTEELLYILSLYSPGIGVPYSEASDVRPWFFQLEAWPRRGWLQATVMGAVRDPFPGTKSSHYGPRRSVDTDYFWSIPPDAIYDVYEQPSELTIGQLTESMDNVRSVTANPEDAISYALVWMGDVLRATGHKLVSWGGGARLRIPTRTNRRGA</sequence>
<dbReference type="Proteomes" id="UP001620520">
    <property type="component" value="Unassembled WGS sequence"/>
</dbReference>
<keyword evidence="2" id="KW-1185">Reference proteome</keyword>
<dbReference type="EMBL" id="JBIYEW010000003">
    <property type="protein sequence ID" value="MFK4640676.1"/>
    <property type="molecule type" value="Genomic_DNA"/>
</dbReference>
<protein>
    <submittedName>
        <fullName evidence="1">Uncharacterized protein</fullName>
    </submittedName>
</protein>
<proteinExistence type="predicted"/>
<dbReference type="RefSeq" id="WP_404595247.1">
    <property type="nucleotide sequence ID" value="NZ_JBIYEW010000003.1"/>
</dbReference>
<evidence type="ECO:0000313" key="1">
    <source>
        <dbReference type="EMBL" id="MFK4640676.1"/>
    </source>
</evidence>